<accession>A0ABR0QSZ3</accession>
<comment type="caution">
    <text evidence="1">The sequence shown here is derived from an EMBL/GenBank/DDBJ whole genome shotgun (WGS) entry which is preliminary data.</text>
</comment>
<organism evidence="1 2">
    <name type="scientific">Gossypium arboreum</name>
    <name type="common">Tree cotton</name>
    <name type="synonym">Gossypium nanking</name>
    <dbReference type="NCBI Taxonomy" id="29729"/>
    <lineage>
        <taxon>Eukaryota</taxon>
        <taxon>Viridiplantae</taxon>
        <taxon>Streptophyta</taxon>
        <taxon>Embryophyta</taxon>
        <taxon>Tracheophyta</taxon>
        <taxon>Spermatophyta</taxon>
        <taxon>Magnoliopsida</taxon>
        <taxon>eudicotyledons</taxon>
        <taxon>Gunneridae</taxon>
        <taxon>Pentapetalae</taxon>
        <taxon>rosids</taxon>
        <taxon>malvids</taxon>
        <taxon>Malvales</taxon>
        <taxon>Malvaceae</taxon>
        <taxon>Malvoideae</taxon>
        <taxon>Gossypium</taxon>
    </lineage>
</organism>
<reference evidence="1 2" key="1">
    <citation type="submission" date="2023-03" db="EMBL/GenBank/DDBJ databases">
        <title>WGS of Gossypium arboreum.</title>
        <authorList>
            <person name="Yu D."/>
        </authorList>
    </citation>
    <scope>NUCLEOTIDE SEQUENCE [LARGE SCALE GENOMIC DNA]</scope>
    <source>
        <tissue evidence="1">Leaf</tissue>
    </source>
</reference>
<gene>
    <name evidence="1" type="ORF">PVK06_004803</name>
</gene>
<sequence>MKRRTVSKASKYSTMEDLSQRDDRLLYEDPFSYSQRKVSHFDDSFLLSSIYRKESTIIENCGIDETVGEVLINWQLEGLDVQNNESYKPFHLLDCGENVRMRFEAYECLKTYMPIRMICDGFDCVLQDYTTQLLHVLSKLLVMTLSSQIGEVRGNNVFDPGDHCSLSLFKRFESWIFVVQKYDFRMLHDSSLFPSRNKVKSIYVFDPGIDAYVQFVNKTSASSIESIYHGVTNPFKSRVGSILERFLRKEAGRANNLFCVQIVCKLQVIESNFANFINQGGYDLERFFTSK</sequence>
<proteinExistence type="predicted"/>
<evidence type="ECO:0000313" key="1">
    <source>
        <dbReference type="EMBL" id="KAK5842446.1"/>
    </source>
</evidence>
<name>A0ABR0QSZ3_GOSAR</name>
<protein>
    <submittedName>
        <fullName evidence="1">Uncharacterized protein</fullName>
    </submittedName>
</protein>
<dbReference type="EMBL" id="JARKNE010000002">
    <property type="protein sequence ID" value="KAK5842446.1"/>
    <property type="molecule type" value="Genomic_DNA"/>
</dbReference>
<keyword evidence="2" id="KW-1185">Reference proteome</keyword>
<dbReference type="Proteomes" id="UP001358586">
    <property type="component" value="Chromosome 2"/>
</dbReference>
<evidence type="ECO:0000313" key="2">
    <source>
        <dbReference type="Proteomes" id="UP001358586"/>
    </source>
</evidence>